<dbReference type="Proteomes" id="UP000663888">
    <property type="component" value="Unassembled WGS sequence"/>
</dbReference>
<organism evidence="2 3">
    <name type="scientific">Rhizoctonia solani</name>
    <dbReference type="NCBI Taxonomy" id="456999"/>
    <lineage>
        <taxon>Eukaryota</taxon>
        <taxon>Fungi</taxon>
        <taxon>Dikarya</taxon>
        <taxon>Basidiomycota</taxon>
        <taxon>Agaricomycotina</taxon>
        <taxon>Agaricomycetes</taxon>
        <taxon>Cantharellales</taxon>
        <taxon>Ceratobasidiaceae</taxon>
        <taxon>Rhizoctonia</taxon>
    </lineage>
</organism>
<dbReference type="SUPFAM" id="SSF47616">
    <property type="entry name" value="GST C-terminal domain-like"/>
    <property type="match status" value="1"/>
</dbReference>
<dbReference type="AlphaFoldDB" id="A0A8H3C4Z6"/>
<dbReference type="PROSITE" id="PS50404">
    <property type="entry name" value="GST_NTER"/>
    <property type="match status" value="1"/>
</dbReference>
<evidence type="ECO:0000313" key="2">
    <source>
        <dbReference type="EMBL" id="CAE6473020.1"/>
    </source>
</evidence>
<reference evidence="2" key="1">
    <citation type="submission" date="2021-01" db="EMBL/GenBank/DDBJ databases">
        <authorList>
            <person name="Kaushik A."/>
        </authorList>
    </citation>
    <scope>NUCLEOTIDE SEQUENCE</scope>
    <source>
        <strain evidence="2">AG4-R118</strain>
    </source>
</reference>
<dbReference type="EMBL" id="CAJMWX010001180">
    <property type="protein sequence ID" value="CAE6473020.1"/>
    <property type="molecule type" value="Genomic_DNA"/>
</dbReference>
<evidence type="ECO:0000313" key="3">
    <source>
        <dbReference type="Proteomes" id="UP000663888"/>
    </source>
</evidence>
<dbReference type="InterPro" id="IPR004045">
    <property type="entry name" value="Glutathione_S-Trfase_N"/>
</dbReference>
<dbReference type="Pfam" id="PF22041">
    <property type="entry name" value="GST_C_7"/>
    <property type="match status" value="1"/>
</dbReference>
<protein>
    <recommendedName>
        <fullName evidence="1">GST N-terminal domain-containing protein</fullName>
    </recommendedName>
</protein>
<dbReference type="InterPro" id="IPR036282">
    <property type="entry name" value="Glutathione-S-Trfase_C_sf"/>
</dbReference>
<gene>
    <name evidence="2" type="ORF">RDB_LOCUS110741</name>
</gene>
<name>A0A8H3C4Z6_9AGAM</name>
<sequence>MAATEQNPIIFYDLADANNKHWSFNPYKTRLSLNYKGLPYQVVYLSFPDIEPRLEELGVAPVSETFPRYTLPVIADPSTDPNGKPTYVSDSFKIALYLDEKYPAPKYPSIFSPGTHGLQNLLLTEYFPVLVSAIIPLCAPNLLRILDSRSIDYIRRTRGANFIPDPLSEEAKLQLLKRAQQTFEILMRSLDLNDGSGPFVLGTQISFIDFSIGGLFHFVQKSEKEDTALFEEILSWSEGKWGTYWDKIQQIETNSSEVFVDIAA</sequence>
<dbReference type="Gene3D" id="1.20.1050.10">
    <property type="match status" value="1"/>
</dbReference>
<dbReference type="InterPro" id="IPR036249">
    <property type="entry name" value="Thioredoxin-like_sf"/>
</dbReference>
<dbReference type="OrthoDB" id="1658724at2759"/>
<dbReference type="SUPFAM" id="SSF52833">
    <property type="entry name" value="Thioredoxin-like"/>
    <property type="match status" value="1"/>
</dbReference>
<accession>A0A8H3C4Z6</accession>
<dbReference type="Gene3D" id="3.40.30.10">
    <property type="entry name" value="Glutaredoxin"/>
    <property type="match status" value="1"/>
</dbReference>
<comment type="caution">
    <text evidence="2">The sequence shown here is derived from an EMBL/GenBank/DDBJ whole genome shotgun (WGS) entry which is preliminary data.</text>
</comment>
<dbReference type="InterPro" id="IPR054416">
    <property type="entry name" value="GST_UstS-like_C"/>
</dbReference>
<dbReference type="Pfam" id="PF13409">
    <property type="entry name" value="GST_N_2"/>
    <property type="match status" value="1"/>
</dbReference>
<proteinExistence type="predicted"/>
<feature type="domain" description="GST N-terminal" evidence="1">
    <location>
        <begin position="13"/>
        <end position="106"/>
    </location>
</feature>
<evidence type="ECO:0000259" key="1">
    <source>
        <dbReference type="PROSITE" id="PS50404"/>
    </source>
</evidence>